<keyword evidence="6" id="KW-0406">Ion transport</keyword>
<reference evidence="11" key="1">
    <citation type="journal article" date="2020" name="Stud. Mycol.">
        <title>101 Dothideomycetes genomes: a test case for predicting lifestyles and emergence of pathogens.</title>
        <authorList>
            <person name="Haridas S."/>
            <person name="Albert R."/>
            <person name="Binder M."/>
            <person name="Bloem J."/>
            <person name="Labutti K."/>
            <person name="Salamov A."/>
            <person name="Andreopoulos B."/>
            <person name="Baker S."/>
            <person name="Barry K."/>
            <person name="Bills G."/>
            <person name="Bluhm B."/>
            <person name="Cannon C."/>
            <person name="Castanera R."/>
            <person name="Culley D."/>
            <person name="Daum C."/>
            <person name="Ezra D."/>
            <person name="Gonzalez J."/>
            <person name="Henrissat B."/>
            <person name="Kuo A."/>
            <person name="Liang C."/>
            <person name="Lipzen A."/>
            <person name="Lutzoni F."/>
            <person name="Magnuson J."/>
            <person name="Mondo S."/>
            <person name="Nolan M."/>
            <person name="Ohm R."/>
            <person name="Pangilinan J."/>
            <person name="Park H.-J."/>
            <person name="Ramirez L."/>
            <person name="Alfaro M."/>
            <person name="Sun H."/>
            <person name="Tritt A."/>
            <person name="Yoshinaga Y."/>
            <person name="Zwiers L.-H."/>
            <person name="Turgeon B."/>
            <person name="Goodwin S."/>
            <person name="Spatafora J."/>
            <person name="Crous P."/>
            <person name="Grigoriev I."/>
        </authorList>
    </citation>
    <scope>NUCLEOTIDE SEQUENCE</scope>
    <source>
        <strain evidence="11">CBS 133067</strain>
    </source>
</reference>
<accession>A0A9P4IG93</accession>
<feature type="transmembrane region" description="Helical" evidence="9">
    <location>
        <begin position="558"/>
        <end position="577"/>
    </location>
</feature>
<dbReference type="GO" id="GO:0005886">
    <property type="term" value="C:plasma membrane"/>
    <property type="evidence" value="ECO:0007669"/>
    <property type="project" value="TreeGrafter"/>
</dbReference>
<dbReference type="AlphaFoldDB" id="A0A9P4IG93"/>
<comment type="similarity">
    <text evidence="2">Belongs to the major facilitator superfamily.</text>
</comment>
<comment type="subcellular location">
    <subcellularLocation>
        <location evidence="1">Membrane</location>
        <topology evidence="1">Multi-pass membrane protein</topology>
    </subcellularLocation>
</comment>
<evidence type="ECO:0000256" key="5">
    <source>
        <dbReference type="ARBA" id="ARBA00022989"/>
    </source>
</evidence>
<feature type="transmembrane region" description="Helical" evidence="9">
    <location>
        <begin position="274"/>
        <end position="299"/>
    </location>
</feature>
<proteinExistence type="inferred from homology"/>
<keyword evidence="12" id="KW-1185">Reference proteome</keyword>
<evidence type="ECO:0000313" key="12">
    <source>
        <dbReference type="Proteomes" id="UP000799772"/>
    </source>
</evidence>
<dbReference type="PANTHER" id="PTHR23501:SF87">
    <property type="entry name" value="SIDEROPHORE IRON TRANSPORTER 2"/>
    <property type="match status" value="1"/>
</dbReference>
<evidence type="ECO:0000313" key="11">
    <source>
        <dbReference type="EMBL" id="KAF2101030.1"/>
    </source>
</evidence>
<dbReference type="InterPro" id="IPR020846">
    <property type="entry name" value="MFS_dom"/>
</dbReference>
<name>A0A9P4IG93_9PEZI</name>
<feature type="transmembrane region" description="Helical" evidence="9">
    <location>
        <begin position="188"/>
        <end position="212"/>
    </location>
</feature>
<protein>
    <submittedName>
        <fullName evidence="11">Siderophore-dependent iron transporter</fullName>
    </submittedName>
</protein>
<evidence type="ECO:0000256" key="9">
    <source>
        <dbReference type="SAM" id="Phobius"/>
    </source>
</evidence>
<evidence type="ECO:0000256" key="4">
    <source>
        <dbReference type="ARBA" id="ARBA00022692"/>
    </source>
</evidence>
<keyword evidence="3" id="KW-0813">Transport</keyword>
<keyword evidence="4 9" id="KW-0812">Transmembrane</keyword>
<dbReference type="Gene3D" id="1.20.1250.20">
    <property type="entry name" value="MFS general substrate transporter like domains"/>
    <property type="match status" value="2"/>
</dbReference>
<dbReference type="OrthoDB" id="2241241at2759"/>
<feature type="region of interest" description="Disordered" evidence="8">
    <location>
        <begin position="596"/>
        <end position="619"/>
    </location>
</feature>
<evidence type="ECO:0000259" key="10">
    <source>
        <dbReference type="PROSITE" id="PS50850"/>
    </source>
</evidence>
<feature type="transmembrane region" description="Helical" evidence="9">
    <location>
        <begin position="224"/>
        <end position="246"/>
    </location>
</feature>
<keyword evidence="5 9" id="KW-1133">Transmembrane helix</keyword>
<dbReference type="Pfam" id="PF06609">
    <property type="entry name" value="TRI12"/>
    <property type="match status" value="1"/>
</dbReference>
<feature type="transmembrane region" description="Helical" evidence="9">
    <location>
        <begin position="419"/>
        <end position="437"/>
    </location>
</feature>
<evidence type="ECO:0000256" key="1">
    <source>
        <dbReference type="ARBA" id="ARBA00004141"/>
    </source>
</evidence>
<dbReference type="SUPFAM" id="SSF103473">
    <property type="entry name" value="MFS general substrate transporter"/>
    <property type="match status" value="2"/>
</dbReference>
<keyword evidence="7 9" id="KW-0472">Membrane</keyword>
<feature type="transmembrane region" description="Helical" evidence="9">
    <location>
        <begin position="394"/>
        <end position="412"/>
    </location>
</feature>
<evidence type="ECO:0000256" key="3">
    <source>
        <dbReference type="ARBA" id="ARBA00022448"/>
    </source>
</evidence>
<gene>
    <name evidence="11" type="ORF">NA57DRAFT_74623</name>
</gene>
<organism evidence="11 12">
    <name type="scientific">Rhizodiscina lignyota</name>
    <dbReference type="NCBI Taxonomy" id="1504668"/>
    <lineage>
        <taxon>Eukaryota</taxon>
        <taxon>Fungi</taxon>
        <taxon>Dikarya</taxon>
        <taxon>Ascomycota</taxon>
        <taxon>Pezizomycotina</taxon>
        <taxon>Dothideomycetes</taxon>
        <taxon>Pleosporomycetidae</taxon>
        <taxon>Aulographales</taxon>
        <taxon>Rhizodiscinaceae</taxon>
        <taxon>Rhizodiscina</taxon>
    </lineage>
</organism>
<comment type="caution">
    <text evidence="11">The sequence shown here is derived from an EMBL/GenBank/DDBJ whole genome shotgun (WGS) entry which is preliminary data.</text>
</comment>
<evidence type="ECO:0000256" key="8">
    <source>
        <dbReference type="SAM" id="MobiDB-lite"/>
    </source>
</evidence>
<dbReference type="PROSITE" id="PS50850">
    <property type="entry name" value="MFS"/>
    <property type="match status" value="1"/>
</dbReference>
<dbReference type="EMBL" id="ML978124">
    <property type="protein sequence ID" value="KAF2101030.1"/>
    <property type="molecule type" value="Genomic_DNA"/>
</dbReference>
<sequence length="619" mass="66889">MADTPDYATAESSSSNKDSAVLPRNGVEKNSSYVAREDDQSSLDSGESAQAGVKRIEAISTAWTKWSLGFAYLGLYLMAVSTSLEQQTTSNLTAFATSAFAAHSLVSTVSVVQGVVNAVIKPPMSKIADVFGRFESFSIAIGLYIIGYIQQAGSNNVKTFASAQIFYSAGSQGLQILQQVFIADTSDLLWRALFSTIPDLPFLFTVWVGPIIATDIRLEASWRWGYGIWAIVLPVAFMPLALSLFLNQRKAGKMGILPPSFFNGKSFFQAVRQLWFDLDFFGLLLLSAGISLILLPLTLAATAKGGWSNPSMIAMIVIGCVCMAVFPFWERSRRLAPRPFFPRELFKERTVVVGVAIAFFYFMAFYLSVYPYFFSYLLVVDNIGTTAAGHITQTFSFTSTVASIVVSVLIKYTGHYKYFITFGSCIYLVGLGLMIRYRQEGVSIGTLVGCQIAVGIGGGTLNVPAQLGVQASASHQSVGAATAVFLTILEVGGAVGNGISGAVWSNNLPKKLAKYLPPDIKDQATAIYGNVTLAQTGWPMGSPERAAINRAYQETMHILLIIAVCVAAPLIPLSLLMKNYRLDQMNQKVKGVVIGGDQPSAEPGSSESKVSALLQRVRN</sequence>
<evidence type="ECO:0000256" key="2">
    <source>
        <dbReference type="ARBA" id="ARBA00008335"/>
    </source>
</evidence>
<feature type="transmembrane region" description="Helical" evidence="9">
    <location>
        <begin position="311"/>
        <end position="329"/>
    </location>
</feature>
<evidence type="ECO:0000256" key="6">
    <source>
        <dbReference type="ARBA" id="ARBA00023065"/>
    </source>
</evidence>
<dbReference type="InterPro" id="IPR010573">
    <property type="entry name" value="MFS_Str1/Tri12-like"/>
</dbReference>
<dbReference type="FunFam" id="1.20.1250.20:FF:000197">
    <property type="entry name" value="Siderophore iron transporter 1"/>
    <property type="match status" value="1"/>
</dbReference>
<feature type="transmembrane region" description="Helical" evidence="9">
    <location>
        <begin position="350"/>
        <end position="374"/>
    </location>
</feature>
<evidence type="ECO:0000256" key="7">
    <source>
        <dbReference type="ARBA" id="ARBA00023136"/>
    </source>
</evidence>
<dbReference type="PANTHER" id="PTHR23501">
    <property type="entry name" value="MAJOR FACILITATOR SUPERFAMILY"/>
    <property type="match status" value="1"/>
</dbReference>
<feature type="domain" description="Major facilitator superfamily (MFS) profile" evidence="10">
    <location>
        <begin position="67"/>
        <end position="581"/>
    </location>
</feature>
<dbReference type="GO" id="GO:0015343">
    <property type="term" value="F:siderophore-iron transmembrane transporter activity"/>
    <property type="evidence" value="ECO:0007669"/>
    <property type="project" value="TreeGrafter"/>
</dbReference>
<feature type="region of interest" description="Disordered" evidence="8">
    <location>
        <begin position="1"/>
        <end position="47"/>
    </location>
</feature>
<dbReference type="InterPro" id="IPR036259">
    <property type="entry name" value="MFS_trans_sf"/>
</dbReference>
<dbReference type="Proteomes" id="UP000799772">
    <property type="component" value="Unassembled WGS sequence"/>
</dbReference>